<proteinExistence type="predicted"/>
<keyword evidence="3" id="KW-1185">Reference proteome</keyword>
<comment type="caution">
    <text evidence="2">The sequence shown here is derived from an EMBL/GenBank/DDBJ whole genome shotgun (WGS) entry which is preliminary data.</text>
</comment>
<protein>
    <submittedName>
        <fullName evidence="2">PadR family transcriptional regulator</fullName>
    </submittedName>
</protein>
<dbReference type="InterPro" id="IPR052509">
    <property type="entry name" value="Metal_resp_DNA-bind_regulator"/>
</dbReference>
<dbReference type="InterPro" id="IPR036390">
    <property type="entry name" value="WH_DNA-bd_sf"/>
</dbReference>
<dbReference type="PANTHER" id="PTHR33169:SF14">
    <property type="entry name" value="TRANSCRIPTIONAL REGULATOR RV3488"/>
    <property type="match status" value="1"/>
</dbReference>
<evidence type="ECO:0000313" key="3">
    <source>
        <dbReference type="Proteomes" id="UP000192739"/>
    </source>
</evidence>
<dbReference type="Proteomes" id="UP000192739">
    <property type="component" value="Unassembled WGS sequence"/>
</dbReference>
<dbReference type="InterPro" id="IPR005149">
    <property type="entry name" value="Tscrpt_reg_PadR_N"/>
</dbReference>
<reference evidence="2 3" key="1">
    <citation type="submission" date="2017-02" db="EMBL/GenBank/DDBJ databases">
        <title>The new phylogeny of genus Mycobacterium.</title>
        <authorList>
            <person name="Tortoli E."/>
            <person name="Trovato A."/>
            <person name="Cirillo D.M."/>
        </authorList>
    </citation>
    <scope>NUCLEOTIDE SEQUENCE [LARGE SCALE GENOMIC DNA]</scope>
    <source>
        <strain evidence="2 3">DSM 44049</strain>
    </source>
</reference>
<dbReference type="InterPro" id="IPR036388">
    <property type="entry name" value="WH-like_DNA-bd_sf"/>
</dbReference>
<dbReference type="EMBL" id="MVHT01000058">
    <property type="protein sequence ID" value="ORA99489.1"/>
    <property type="molecule type" value="Genomic_DNA"/>
</dbReference>
<dbReference type="Gene3D" id="1.10.10.10">
    <property type="entry name" value="Winged helix-like DNA-binding domain superfamily/Winged helix DNA-binding domain"/>
    <property type="match status" value="1"/>
</dbReference>
<evidence type="ECO:0000313" key="2">
    <source>
        <dbReference type="EMBL" id="ORA99489.1"/>
    </source>
</evidence>
<organism evidence="2 3">
    <name type="scientific">Mycobacterium intermedium</name>
    <dbReference type="NCBI Taxonomy" id="28445"/>
    <lineage>
        <taxon>Bacteria</taxon>
        <taxon>Bacillati</taxon>
        <taxon>Actinomycetota</taxon>
        <taxon>Actinomycetes</taxon>
        <taxon>Mycobacteriales</taxon>
        <taxon>Mycobacteriaceae</taxon>
        <taxon>Mycobacterium</taxon>
        <taxon>Mycobacterium simiae complex</taxon>
    </lineage>
</organism>
<dbReference type="OrthoDB" id="8443918at2"/>
<feature type="domain" description="Transcription regulator PadR N-terminal" evidence="1">
    <location>
        <begin position="13"/>
        <end position="83"/>
    </location>
</feature>
<dbReference type="Pfam" id="PF03551">
    <property type="entry name" value="PadR"/>
    <property type="match status" value="1"/>
</dbReference>
<dbReference type="RefSeq" id="WP_069419860.1">
    <property type="nucleotide sequence ID" value="NZ_CBCRZH010000057.1"/>
</dbReference>
<dbReference type="SUPFAM" id="SSF46785">
    <property type="entry name" value="Winged helix' DNA-binding domain"/>
    <property type="match status" value="1"/>
</dbReference>
<dbReference type="STRING" id="28445.BHQ20_14585"/>
<dbReference type="PANTHER" id="PTHR33169">
    <property type="entry name" value="PADR-FAMILY TRANSCRIPTIONAL REGULATOR"/>
    <property type="match status" value="1"/>
</dbReference>
<sequence>MSQFLRGAVRLHILHHANIASIHGAWMADELAGHGYRISPGTLYPTLHRMERDGLLASRQEVVDGRARRVYDITELGRKALAEERAALEELAAEILGPRKGR</sequence>
<name>A0A1E3SDD8_MYCIE</name>
<dbReference type="AlphaFoldDB" id="A0A1E3SDD8"/>
<gene>
    <name evidence="2" type="ORF">BST27_19480</name>
</gene>
<accession>A0A1E3SDD8</accession>
<evidence type="ECO:0000259" key="1">
    <source>
        <dbReference type="Pfam" id="PF03551"/>
    </source>
</evidence>